<organism evidence="2 3">
    <name type="scientific">Orbilia brochopaga</name>
    <dbReference type="NCBI Taxonomy" id="3140254"/>
    <lineage>
        <taxon>Eukaryota</taxon>
        <taxon>Fungi</taxon>
        <taxon>Dikarya</taxon>
        <taxon>Ascomycota</taxon>
        <taxon>Pezizomycotina</taxon>
        <taxon>Orbiliomycetes</taxon>
        <taxon>Orbiliales</taxon>
        <taxon>Orbiliaceae</taxon>
        <taxon>Orbilia</taxon>
    </lineage>
</organism>
<keyword evidence="1" id="KW-0472">Membrane</keyword>
<reference evidence="2 3" key="1">
    <citation type="submission" date="2019-10" db="EMBL/GenBank/DDBJ databases">
        <authorList>
            <person name="Palmer J.M."/>
        </authorList>
    </citation>
    <scope>NUCLEOTIDE SEQUENCE [LARGE SCALE GENOMIC DNA]</scope>
    <source>
        <strain evidence="2 3">TWF696</strain>
    </source>
</reference>
<keyword evidence="3" id="KW-1185">Reference proteome</keyword>
<proteinExistence type="predicted"/>
<accession>A0AAV9UYZ2</accession>
<dbReference type="AlphaFoldDB" id="A0AAV9UYZ2"/>
<feature type="transmembrane region" description="Helical" evidence="1">
    <location>
        <begin position="105"/>
        <end position="125"/>
    </location>
</feature>
<sequence>MAVDISIPSSFELNHKNIVKIGIALTYSTPFYRTITMTQATDDLFARAKPNCTASVSDLLGIDFQKTAEEIPIFELLGQQPGFVVATVLKGHFATLPHGSMRDVVMIPAIVLPILAAVAVLLRFFTRKFLTRLVRLEDCC</sequence>
<keyword evidence="1" id="KW-0812">Transmembrane</keyword>
<keyword evidence="1" id="KW-1133">Transmembrane helix</keyword>
<protein>
    <submittedName>
        <fullName evidence="2">Uncharacterized protein</fullName>
    </submittedName>
</protein>
<name>A0AAV9UYZ2_9PEZI</name>
<dbReference type="Proteomes" id="UP001375240">
    <property type="component" value="Unassembled WGS sequence"/>
</dbReference>
<evidence type="ECO:0000313" key="2">
    <source>
        <dbReference type="EMBL" id="KAK6352856.1"/>
    </source>
</evidence>
<comment type="caution">
    <text evidence="2">The sequence shown here is derived from an EMBL/GenBank/DDBJ whole genome shotgun (WGS) entry which is preliminary data.</text>
</comment>
<evidence type="ECO:0000313" key="3">
    <source>
        <dbReference type="Proteomes" id="UP001375240"/>
    </source>
</evidence>
<evidence type="ECO:0000256" key="1">
    <source>
        <dbReference type="SAM" id="Phobius"/>
    </source>
</evidence>
<gene>
    <name evidence="2" type="ORF">TWF696_004856</name>
</gene>
<dbReference type="EMBL" id="JAVHNQ010000003">
    <property type="protein sequence ID" value="KAK6352856.1"/>
    <property type="molecule type" value="Genomic_DNA"/>
</dbReference>